<keyword evidence="1" id="KW-1185">Reference proteome</keyword>
<protein>
    <submittedName>
        <fullName evidence="2">Protein MIZU-KUSSEI 1-like</fullName>
    </submittedName>
</protein>
<dbReference type="RefSeq" id="XP_022981726.1">
    <property type="nucleotide sequence ID" value="XM_023125958.1"/>
</dbReference>
<evidence type="ECO:0000313" key="2">
    <source>
        <dbReference type="RefSeq" id="XP_022981726.1"/>
    </source>
</evidence>
<dbReference type="Proteomes" id="UP000504608">
    <property type="component" value="Unplaced"/>
</dbReference>
<accession>A0A6J1IXC6</accession>
<dbReference type="GeneID" id="111480793"/>
<dbReference type="GO" id="GO:0010274">
    <property type="term" value="P:hydrotropism"/>
    <property type="evidence" value="ECO:0007669"/>
    <property type="project" value="InterPro"/>
</dbReference>
<dbReference type="Pfam" id="PF04759">
    <property type="entry name" value="DUF617"/>
    <property type="match status" value="1"/>
</dbReference>
<dbReference type="AlphaFoldDB" id="A0A6J1IXC6"/>
<reference evidence="2" key="1">
    <citation type="submission" date="2025-08" db="UniProtKB">
        <authorList>
            <consortium name="RefSeq"/>
        </authorList>
    </citation>
    <scope>IDENTIFICATION</scope>
    <source>
        <tissue evidence="2">Young leaves</tissue>
    </source>
</reference>
<dbReference type="KEGG" id="cmax:111480793"/>
<dbReference type="InterPro" id="IPR006460">
    <property type="entry name" value="MIZ1-like_pln"/>
</dbReference>
<dbReference type="OrthoDB" id="672310at2759"/>
<dbReference type="PANTHER" id="PTHR31696:SF3">
    <property type="entry name" value="OS09G0463600 PROTEIN"/>
    <property type="match status" value="1"/>
</dbReference>
<organism evidence="1 2">
    <name type="scientific">Cucurbita maxima</name>
    <name type="common">Pumpkin</name>
    <name type="synonym">Winter squash</name>
    <dbReference type="NCBI Taxonomy" id="3661"/>
    <lineage>
        <taxon>Eukaryota</taxon>
        <taxon>Viridiplantae</taxon>
        <taxon>Streptophyta</taxon>
        <taxon>Embryophyta</taxon>
        <taxon>Tracheophyta</taxon>
        <taxon>Spermatophyta</taxon>
        <taxon>Magnoliopsida</taxon>
        <taxon>eudicotyledons</taxon>
        <taxon>Gunneridae</taxon>
        <taxon>Pentapetalae</taxon>
        <taxon>rosids</taxon>
        <taxon>fabids</taxon>
        <taxon>Cucurbitales</taxon>
        <taxon>Cucurbitaceae</taxon>
        <taxon>Cucurbiteae</taxon>
        <taxon>Cucurbita</taxon>
    </lineage>
</organism>
<name>A0A6J1IXC6_CUCMA</name>
<proteinExistence type="predicted"/>
<dbReference type="PANTHER" id="PTHR31696">
    <property type="entry name" value="PROTEIN MIZU-KUSSEI 1"/>
    <property type="match status" value="1"/>
</dbReference>
<dbReference type="NCBIfam" id="TIGR01570">
    <property type="entry name" value="A_thal_3588"/>
    <property type="match status" value="1"/>
</dbReference>
<gene>
    <name evidence="2" type="primary">LOC111480793</name>
</gene>
<sequence>MLNHPVKNNLPLRPIHGQLRLPLPTRSHLQALHCPLIFVIELPMQTVVLNKKMASHIVRIALESETKRNKKKVMEELVWAVYCNGRKVGYSFRRKHMSDDEVRVMQQLRGVSMGAGVLPSPPSDKDGKLTYMRARFERVVGSQDSEALSMINPDGAAVPELRIEIK</sequence>
<evidence type="ECO:0000313" key="1">
    <source>
        <dbReference type="Proteomes" id="UP000504608"/>
    </source>
</evidence>